<dbReference type="SMART" id="SM00360">
    <property type="entry name" value="RRM"/>
    <property type="match status" value="2"/>
</dbReference>
<feature type="domain" description="RRM" evidence="4">
    <location>
        <begin position="84"/>
        <end position="161"/>
    </location>
</feature>
<organism evidence="5 6">
    <name type="scientific">Sanghuangporus baumii</name>
    <name type="common">Phellinus baumii</name>
    <dbReference type="NCBI Taxonomy" id="108892"/>
    <lineage>
        <taxon>Eukaryota</taxon>
        <taxon>Fungi</taxon>
        <taxon>Dikarya</taxon>
        <taxon>Basidiomycota</taxon>
        <taxon>Agaricomycotina</taxon>
        <taxon>Agaricomycetes</taxon>
        <taxon>Hymenochaetales</taxon>
        <taxon>Hymenochaetaceae</taxon>
        <taxon>Sanghuangporus</taxon>
    </lineage>
</organism>
<feature type="compositionally biased region" description="Low complexity" evidence="3">
    <location>
        <begin position="9"/>
        <end position="47"/>
    </location>
</feature>
<dbReference type="GO" id="GO:0005634">
    <property type="term" value="C:nucleus"/>
    <property type="evidence" value="ECO:0007669"/>
    <property type="project" value="TreeGrafter"/>
</dbReference>
<feature type="compositionally biased region" description="Polar residues" evidence="3">
    <location>
        <begin position="941"/>
        <end position="955"/>
    </location>
</feature>
<protein>
    <submittedName>
        <fullName evidence="5">RNA-binding domain-containing protein</fullName>
    </submittedName>
</protein>
<keyword evidence="1 2" id="KW-0694">RNA-binding</keyword>
<comment type="caution">
    <text evidence="5">The sequence shown here is derived from an EMBL/GenBank/DDBJ whole genome shotgun (WGS) entry which is preliminary data.</text>
</comment>
<dbReference type="InterPro" id="IPR000504">
    <property type="entry name" value="RRM_dom"/>
</dbReference>
<feature type="compositionally biased region" description="Polar residues" evidence="3">
    <location>
        <begin position="562"/>
        <end position="582"/>
    </location>
</feature>
<dbReference type="GO" id="GO:0005737">
    <property type="term" value="C:cytoplasm"/>
    <property type="evidence" value="ECO:0007669"/>
    <property type="project" value="TreeGrafter"/>
</dbReference>
<dbReference type="Pfam" id="PF00076">
    <property type="entry name" value="RRM_1"/>
    <property type="match status" value="2"/>
</dbReference>
<feature type="compositionally biased region" description="Pro residues" evidence="3">
    <location>
        <begin position="667"/>
        <end position="678"/>
    </location>
</feature>
<feature type="region of interest" description="Disordered" evidence="3">
    <location>
        <begin position="1044"/>
        <end position="1077"/>
    </location>
</feature>
<dbReference type="GO" id="GO:1990904">
    <property type="term" value="C:ribonucleoprotein complex"/>
    <property type="evidence" value="ECO:0007669"/>
    <property type="project" value="TreeGrafter"/>
</dbReference>
<feature type="region of interest" description="Disordered" evidence="3">
    <location>
        <begin position="860"/>
        <end position="883"/>
    </location>
</feature>
<dbReference type="InterPro" id="IPR012677">
    <property type="entry name" value="Nucleotide-bd_a/b_plait_sf"/>
</dbReference>
<evidence type="ECO:0000259" key="4">
    <source>
        <dbReference type="PROSITE" id="PS50102"/>
    </source>
</evidence>
<dbReference type="OrthoDB" id="1049195at2759"/>
<feature type="compositionally biased region" description="Polar residues" evidence="3">
    <location>
        <begin position="538"/>
        <end position="551"/>
    </location>
</feature>
<dbReference type="Proteomes" id="UP000757232">
    <property type="component" value="Unassembled WGS sequence"/>
</dbReference>
<feature type="region of interest" description="Disordered" evidence="3">
    <location>
        <begin position="1"/>
        <end position="86"/>
    </location>
</feature>
<dbReference type="AlphaFoldDB" id="A0A9Q5HUJ7"/>
<feature type="compositionally biased region" description="Polar residues" evidence="3">
    <location>
        <begin position="479"/>
        <end position="493"/>
    </location>
</feature>
<dbReference type="SUPFAM" id="SSF54928">
    <property type="entry name" value="RNA-binding domain, RBD"/>
    <property type="match status" value="2"/>
</dbReference>
<reference evidence="5" key="1">
    <citation type="submission" date="2016-06" db="EMBL/GenBank/DDBJ databases">
        <title>Draft Genome sequence of the fungus Inonotus baumii.</title>
        <authorList>
            <person name="Zhu H."/>
            <person name="Lin W."/>
        </authorList>
    </citation>
    <scope>NUCLEOTIDE SEQUENCE</scope>
    <source>
        <strain evidence="5">821</strain>
    </source>
</reference>
<evidence type="ECO:0000256" key="3">
    <source>
        <dbReference type="SAM" id="MobiDB-lite"/>
    </source>
</evidence>
<sequence>MATLRPKNLGASKSAPMSSSPNPSSLSPSPTSGHTSPGSPSTSATSAAPPPLPSDEQVEAVIKQATSTQSRSDGRPPPGKDTRTQLFTGNLPYRVRWQDLKDLFRRAGTVLRADVSLTPDNRSRGYGTVLLASAEDAGRAVDMFNGYNWQGRVLEVRLDRLGAVHGLDAEANAAGVVPRIGIPPLTMGTVNDLSPNIGAHNGLHVPSPHPAGPFISQQLSGNGASPSLLSATALLAAASHNSTINTINPGLITLQQPQQAQQVKEREELLINQGTSGRPDVGGLDPFLGTLGRGGLGTDLDRDQSRSSSGMRCLFVGNLPFHCQWQDLKDLFRQAGTILRADVSLGPDCRSRGFGTVTFANEIDAERAVAMFNGFDYSGRALNVHYDKYSTPSPLSCNLSPHPSTLATPVQPTTSSTQATLLQTAQLQQLVGGHTTDRYTNLSSLSTTGQSSNNVNGDGFPTQAQTLVANLQALHKSFPVQSQSRPTTSSGIGTDQPRTRVSSTGSESSVSPFNIHVPGTSPSLAERRQKIPPPIGTVSASTSRRGSNSGLSAGANAEGRGVTTTLSRGSSVSQVWDTSPVSPTKGKRLTSQSLPVSSASAPLAASGVSSLPDSQRLSTSSVVQKSQDPISTSVSSSSSVAESSILDRPGQSSSANSTSPRSSHPAHPGPISLPPPIPVSSFPPYSPHHHPMSPPGHPVSPPVYASYPLYGPMSPMHPYPVAAHTHPSNMTPHGLPPITPSMPSFSFVPQPSPGVLGGGSSAIPPTPAEVGTAPPTEGYPPPGQPIDSAGNPITTGMGMAPMSPPMHLPHHVFQPFTPGTVMSPGAFYGRPNGGPPRGSYLNPAVGSPVMVHPPYGFPSHPGSQPGSPYYFQNPNGGPYGEEPSGYFPPVGPCAQPRHEGYFPPVSALGSSGLANEILRDGNSMNTGEGNSSERLAHERNNSATGSAPNSENGPSGDTDAERARSSSSGATSWRSDENAGGAGDATAVPRTESSLKGLAQDMASVRLGPSSTNRNAKYAEAVKSNIQRTESVSPVEDKINSVSVARHSSFGEETSPGHPASRRTHSAETGAQVRLGA</sequence>
<feature type="region of interest" description="Disordered" evidence="3">
    <location>
        <begin position="770"/>
        <end position="791"/>
    </location>
</feature>
<evidence type="ECO:0000256" key="1">
    <source>
        <dbReference type="ARBA" id="ARBA00022884"/>
    </source>
</evidence>
<dbReference type="PROSITE" id="PS50102">
    <property type="entry name" value="RRM"/>
    <property type="match status" value="2"/>
</dbReference>
<evidence type="ECO:0000313" key="5">
    <source>
        <dbReference type="EMBL" id="OCB86273.1"/>
    </source>
</evidence>
<dbReference type="InterPro" id="IPR035979">
    <property type="entry name" value="RBD_domain_sf"/>
</dbReference>
<keyword evidence="6" id="KW-1185">Reference proteome</keyword>
<feature type="domain" description="RRM" evidence="4">
    <location>
        <begin position="312"/>
        <end position="389"/>
    </location>
</feature>
<feature type="compositionally biased region" description="Low complexity" evidence="3">
    <location>
        <begin position="631"/>
        <end position="644"/>
    </location>
</feature>
<feature type="compositionally biased region" description="Polar residues" evidence="3">
    <location>
        <begin position="861"/>
        <end position="875"/>
    </location>
</feature>
<accession>A0A9Q5HUJ7</accession>
<feature type="compositionally biased region" description="Polar residues" evidence="3">
    <location>
        <begin position="922"/>
        <end position="933"/>
    </location>
</feature>
<name>A0A9Q5HUJ7_SANBA</name>
<dbReference type="PANTHER" id="PTHR23003:SF64">
    <property type="entry name" value="RRM DOMAIN-CONTAINING PROTEIN"/>
    <property type="match status" value="1"/>
</dbReference>
<feature type="compositionally biased region" description="Low complexity" evidence="3">
    <location>
        <begin position="652"/>
        <end position="666"/>
    </location>
</feature>
<feature type="compositionally biased region" description="Low complexity" evidence="3">
    <location>
        <begin position="593"/>
        <end position="612"/>
    </location>
</feature>
<dbReference type="FunFam" id="3.30.70.330:FF:000145">
    <property type="entry name" value="Putative RNP domain-containing protein"/>
    <property type="match status" value="2"/>
</dbReference>
<dbReference type="InterPro" id="IPR050374">
    <property type="entry name" value="RRT5_SRSF_SR"/>
</dbReference>
<feature type="compositionally biased region" description="Basic and acidic residues" evidence="3">
    <location>
        <begin position="72"/>
        <end position="83"/>
    </location>
</feature>
<dbReference type="GO" id="GO:0003729">
    <property type="term" value="F:mRNA binding"/>
    <property type="evidence" value="ECO:0007669"/>
    <property type="project" value="TreeGrafter"/>
</dbReference>
<gene>
    <name evidence="5" type="ORF">A7U60_g6585</name>
</gene>
<feature type="region of interest" description="Disordered" evidence="3">
    <location>
        <begin position="917"/>
        <end position="1014"/>
    </location>
</feature>
<proteinExistence type="predicted"/>
<evidence type="ECO:0000313" key="6">
    <source>
        <dbReference type="Proteomes" id="UP000757232"/>
    </source>
</evidence>
<evidence type="ECO:0000256" key="2">
    <source>
        <dbReference type="PROSITE-ProRule" id="PRU00176"/>
    </source>
</evidence>
<feature type="region of interest" description="Disordered" evidence="3">
    <location>
        <begin position="478"/>
        <end position="696"/>
    </location>
</feature>
<dbReference type="Gene3D" id="3.30.70.330">
    <property type="match status" value="2"/>
</dbReference>
<feature type="compositionally biased region" description="Low complexity" evidence="3">
    <location>
        <begin position="499"/>
        <end position="511"/>
    </location>
</feature>
<dbReference type="PANTHER" id="PTHR23003">
    <property type="entry name" value="RNA RECOGNITION MOTIF RRM DOMAIN CONTAINING PROTEIN"/>
    <property type="match status" value="1"/>
</dbReference>
<feature type="compositionally biased region" description="Polar residues" evidence="3">
    <location>
        <begin position="613"/>
        <end position="630"/>
    </location>
</feature>
<dbReference type="EMBL" id="LNZH02000203">
    <property type="protein sequence ID" value="OCB86273.1"/>
    <property type="molecule type" value="Genomic_DNA"/>
</dbReference>